<evidence type="ECO:0000256" key="2">
    <source>
        <dbReference type="PIRSR" id="PIRSR613078-2"/>
    </source>
</evidence>
<evidence type="ECO:0000256" key="1">
    <source>
        <dbReference type="PIRSR" id="PIRSR613078-1"/>
    </source>
</evidence>
<sequence>MTAIGIFLAILVIFIVTCLTVKRSFFFGQLIIYLNALTYHYKKIYMRPHRIVLVRHGESESNVDESVYTRTPDAHISLTQLGTQQAVEVGKKLKQEVINDPNENIYVYLSPYLRSKQTYEGISKSFSPSQIIKVREDPRLREQEWGNFLHPDIRRNEIIERKKVGDFYFRFTNGESGADVYDRCTLFLDTLFRKNMNGLTPRANNILIVSHGLFMRLFLMRYFKWTVEEHQQWRNFKNCEYCVLELNDKTGSYELKTQLEKKKDEDEE</sequence>
<dbReference type="Pfam" id="PF00300">
    <property type="entry name" value="His_Phos_1"/>
    <property type="match status" value="1"/>
</dbReference>
<evidence type="ECO:0000313" key="3">
    <source>
        <dbReference type="EMBL" id="CAF0875483.1"/>
    </source>
</evidence>
<dbReference type="Proteomes" id="UP000663828">
    <property type="component" value="Unassembled WGS sequence"/>
</dbReference>
<protein>
    <submittedName>
        <fullName evidence="3">Uncharacterized protein</fullName>
    </submittedName>
</protein>
<dbReference type="InterPro" id="IPR029033">
    <property type="entry name" value="His_PPase_superfam"/>
</dbReference>
<gene>
    <name evidence="3" type="ORF">XAT740_LOCUS6717</name>
</gene>
<feature type="active site" description="Tele-phosphohistidine intermediate" evidence="1">
    <location>
        <position position="56"/>
    </location>
</feature>
<dbReference type="InterPro" id="IPR052765">
    <property type="entry name" value="PGM-Related"/>
</dbReference>
<keyword evidence="4" id="KW-1185">Reference proteome</keyword>
<feature type="binding site" evidence="2">
    <location>
        <begin position="55"/>
        <end position="62"/>
    </location>
    <ligand>
        <name>substrate</name>
    </ligand>
</feature>
<dbReference type="GO" id="GO:0003824">
    <property type="term" value="F:catalytic activity"/>
    <property type="evidence" value="ECO:0007669"/>
    <property type="project" value="InterPro"/>
</dbReference>
<dbReference type="EMBL" id="CAJNOR010000308">
    <property type="protein sequence ID" value="CAF0875483.1"/>
    <property type="molecule type" value="Genomic_DNA"/>
</dbReference>
<dbReference type="SMART" id="SM00855">
    <property type="entry name" value="PGAM"/>
    <property type="match status" value="1"/>
</dbReference>
<proteinExistence type="predicted"/>
<evidence type="ECO:0000313" key="4">
    <source>
        <dbReference type="Proteomes" id="UP000663828"/>
    </source>
</evidence>
<dbReference type="InterPro" id="IPR013078">
    <property type="entry name" value="His_Pase_superF_clade-1"/>
</dbReference>
<dbReference type="SUPFAM" id="SSF53254">
    <property type="entry name" value="Phosphoglycerate mutase-like"/>
    <property type="match status" value="1"/>
</dbReference>
<dbReference type="AlphaFoldDB" id="A0A813XU22"/>
<name>A0A813XU22_ADIRI</name>
<reference evidence="3" key="1">
    <citation type="submission" date="2021-02" db="EMBL/GenBank/DDBJ databases">
        <authorList>
            <person name="Nowell W R."/>
        </authorList>
    </citation>
    <scope>NUCLEOTIDE SEQUENCE</scope>
</reference>
<feature type="active site" description="Proton donor/acceptor" evidence="1">
    <location>
        <position position="142"/>
    </location>
</feature>
<dbReference type="InterPro" id="IPR001345">
    <property type="entry name" value="PG/BPGM_mutase_AS"/>
</dbReference>
<accession>A0A813XU22</accession>
<organism evidence="3 4">
    <name type="scientific">Adineta ricciae</name>
    <name type="common">Rotifer</name>
    <dbReference type="NCBI Taxonomy" id="249248"/>
    <lineage>
        <taxon>Eukaryota</taxon>
        <taxon>Metazoa</taxon>
        <taxon>Spiralia</taxon>
        <taxon>Gnathifera</taxon>
        <taxon>Rotifera</taxon>
        <taxon>Eurotatoria</taxon>
        <taxon>Bdelloidea</taxon>
        <taxon>Adinetida</taxon>
        <taxon>Adinetidae</taxon>
        <taxon>Adineta</taxon>
    </lineage>
</organism>
<dbReference type="PROSITE" id="PS00175">
    <property type="entry name" value="PG_MUTASE"/>
    <property type="match status" value="1"/>
</dbReference>
<dbReference type="Gene3D" id="3.40.50.1240">
    <property type="entry name" value="Phosphoglycerate mutase-like"/>
    <property type="match status" value="1"/>
</dbReference>
<dbReference type="PANTHER" id="PTHR46192">
    <property type="entry name" value="BROAD-RANGE ACID PHOSPHATASE DET1"/>
    <property type="match status" value="1"/>
</dbReference>
<comment type="caution">
    <text evidence="3">The sequence shown here is derived from an EMBL/GenBank/DDBJ whole genome shotgun (WGS) entry which is preliminary data.</text>
</comment>
<feature type="binding site" evidence="2">
    <location>
        <position position="114"/>
    </location>
    <ligand>
        <name>substrate</name>
    </ligand>
</feature>
<dbReference type="CDD" id="cd07067">
    <property type="entry name" value="HP_PGM_like"/>
    <property type="match status" value="1"/>
</dbReference>